<organism evidence="2 3">
    <name type="scientific">Micromonospora pisi</name>
    <dbReference type="NCBI Taxonomy" id="589240"/>
    <lineage>
        <taxon>Bacteria</taxon>
        <taxon>Bacillati</taxon>
        <taxon>Actinomycetota</taxon>
        <taxon>Actinomycetes</taxon>
        <taxon>Micromonosporales</taxon>
        <taxon>Micromonosporaceae</taxon>
        <taxon>Micromonospora</taxon>
    </lineage>
</organism>
<evidence type="ECO:0000313" key="3">
    <source>
        <dbReference type="Proteomes" id="UP000277671"/>
    </source>
</evidence>
<dbReference type="PANTHER" id="PTHR34219:SF1">
    <property type="entry name" value="PEPSY DOMAIN-CONTAINING PROTEIN"/>
    <property type="match status" value="1"/>
</dbReference>
<keyword evidence="1" id="KW-0472">Membrane</keyword>
<comment type="caution">
    <text evidence="2">The sequence shown here is derived from an EMBL/GenBank/DDBJ whole genome shotgun (WGS) entry which is preliminary data.</text>
</comment>
<sequence length="127" mass="13829">MSSLGVSAHMAILFGPANQILLAALALGLLCVIVWGYRMWWQRRPTRADRRAVVGAPPVSRGAWRKLPTWVFAVGVPVVFAIGWVLPLFGVPLLAFLVVDLIIGAVGRPPRGIAGFIRDHRDRLPSA</sequence>
<dbReference type="Proteomes" id="UP000277671">
    <property type="component" value="Unassembled WGS sequence"/>
</dbReference>
<keyword evidence="1" id="KW-1133">Transmembrane helix</keyword>
<dbReference type="PANTHER" id="PTHR34219">
    <property type="entry name" value="IRON-REGULATED INNER MEMBRANE PROTEIN-RELATED"/>
    <property type="match status" value="1"/>
</dbReference>
<dbReference type="EMBL" id="RBKT01000001">
    <property type="protein sequence ID" value="RKR86467.1"/>
    <property type="molecule type" value="Genomic_DNA"/>
</dbReference>
<proteinExistence type="predicted"/>
<dbReference type="InterPro" id="IPR005625">
    <property type="entry name" value="PepSY-ass_TM"/>
</dbReference>
<evidence type="ECO:0000313" key="2">
    <source>
        <dbReference type="EMBL" id="RKR86467.1"/>
    </source>
</evidence>
<feature type="transmembrane region" description="Helical" evidence="1">
    <location>
        <begin position="20"/>
        <end position="41"/>
    </location>
</feature>
<protein>
    <submittedName>
        <fullName evidence="2">PepSY-associated transmembrane protein</fullName>
    </submittedName>
</protein>
<keyword evidence="3" id="KW-1185">Reference proteome</keyword>
<keyword evidence="1 2" id="KW-0812">Transmembrane</keyword>
<feature type="transmembrane region" description="Helical" evidence="1">
    <location>
        <begin position="67"/>
        <end position="85"/>
    </location>
</feature>
<dbReference type="RefSeq" id="WP_342775801.1">
    <property type="nucleotide sequence ID" value="NZ_RBKT01000001.1"/>
</dbReference>
<gene>
    <name evidence="2" type="ORF">BDK92_0697</name>
</gene>
<accession>A0A495JC23</accession>
<name>A0A495JC23_9ACTN</name>
<dbReference type="Pfam" id="PF03929">
    <property type="entry name" value="PepSY_TM"/>
    <property type="match status" value="1"/>
</dbReference>
<evidence type="ECO:0000256" key="1">
    <source>
        <dbReference type="SAM" id="Phobius"/>
    </source>
</evidence>
<reference evidence="2 3" key="1">
    <citation type="submission" date="2018-10" db="EMBL/GenBank/DDBJ databases">
        <title>Sequencing the genomes of 1000 actinobacteria strains.</title>
        <authorList>
            <person name="Klenk H.-P."/>
        </authorList>
    </citation>
    <scope>NUCLEOTIDE SEQUENCE [LARGE SCALE GENOMIC DNA]</scope>
    <source>
        <strain evidence="2 3">DSM 45175</strain>
    </source>
</reference>
<dbReference type="AlphaFoldDB" id="A0A495JC23"/>